<accession>A0A1Y1LQ90</accession>
<evidence type="ECO:0000256" key="9">
    <source>
        <dbReference type="SAM" id="Phobius"/>
    </source>
</evidence>
<evidence type="ECO:0000259" key="10">
    <source>
        <dbReference type="Pfam" id="PF01431"/>
    </source>
</evidence>
<dbReference type="Pfam" id="PF05649">
    <property type="entry name" value="Peptidase_M13_N"/>
    <property type="match status" value="1"/>
</dbReference>
<keyword evidence="6" id="KW-0378">Hydrolase</keyword>
<keyword evidence="9" id="KW-0812">Transmembrane</keyword>
<reference evidence="12" key="1">
    <citation type="journal article" date="2016" name="Sci. Rep.">
        <title>Molecular characterization of firefly nuptial gifts: a multi-omics approach sheds light on postcopulatory sexual selection.</title>
        <authorList>
            <person name="Al-Wathiqui N."/>
            <person name="Fallon T.R."/>
            <person name="South A."/>
            <person name="Weng J.K."/>
            <person name="Lewis S.M."/>
        </authorList>
    </citation>
    <scope>NUCLEOTIDE SEQUENCE</scope>
</reference>
<comment type="cofactor">
    <cofactor evidence="1">
        <name>Zn(2+)</name>
        <dbReference type="ChEBI" id="CHEBI:29105"/>
    </cofactor>
</comment>
<dbReference type="InterPro" id="IPR018497">
    <property type="entry name" value="Peptidase_M13_C"/>
</dbReference>
<keyword evidence="7" id="KW-0862">Zinc</keyword>
<keyword evidence="9" id="KW-1133">Transmembrane helix</keyword>
<name>A0A1Y1LQ90_PHOPY</name>
<dbReference type="Pfam" id="PF01431">
    <property type="entry name" value="Peptidase_M13"/>
    <property type="match status" value="1"/>
</dbReference>
<organism evidence="12">
    <name type="scientific">Photinus pyralis</name>
    <name type="common">Common eastern firefly</name>
    <name type="synonym">Lampyris pyralis</name>
    <dbReference type="NCBI Taxonomy" id="7054"/>
    <lineage>
        <taxon>Eukaryota</taxon>
        <taxon>Metazoa</taxon>
        <taxon>Ecdysozoa</taxon>
        <taxon>Arthropoda</taxon>
        <taxon>Hexapoda</taxon>
        <taxon>Insecta</taxon>
        <taxon>Pterygota</taxon>
        <taxon>Neoptera</taxon>
        <taxon>Endopterygota</taxon>
        <taxon>Coleoptera</taxon>
        <taxon>Polyphaga</taxon>
        <taxon>Elateriformia</taxon>
        <taxon>Elateroidea</taxon>
        <taxon>Lampyridae</taxon>
        <taxon>Lampyrinae</taxon>
        <taxon>Photinus</taxon>
    </lineage>
</organism>
<keyword evidence="8" id="KW-0482">Metalloprotease</keyword>
<dbReference type="AlphaFoldDB" id="A0A1Y1LQ90"/>
<dbReference type="GO" id="GO:0004222">
    <property type="term" value="F:metalloendopeptidase activity"/>
    <property type="evidence" value="ECO:0007669"/>
    <property type="project" value="InterPro"/>
</dbReference>
<dbReference type="InterPro" id="IPR024079">
    <property type="entry name" value="MetalloPept_cat_dom_sf"/>
</dbReference>
<evidence type="ECO:0008006" key="13">
    <source>
        <dbReference type="Google" id="ProtNLM"/>
    </source>
</evidence>
<keyword evidence="4" id="KW-0645">Protease</keyword>
<evidence type="ECO:0000313" key="12">
    <source>
        <dbReference type="EMBL" id="JAV74968.1"/>
    </source>
</evidence>
<keyword evidence="5" id="KW-0479">Metal-binding</keyword>
<dbReference type="InterPro" id="IPR042089">
    <property type="entry name" value="Peptidase_M13_dom_2"/>
</dbReference>
<proteinExistence type="inferred from homology"/>
<dbReference type="PANTHER" id="PTHR11733:SF240">
    <property type="entry name" value="GH14155P-RELATED"/>
    <property type="match status" value="1"/>
</dbReference>
<feature type="domain" description="Peptidase M13 C-terminal" evidence="10">
    <location>
        <begin position="512"/>
        <end position="693"/>
    </location>
</feature>
<comment type="subcellular location">
    <subcellularLocation>
        <location evidence="2">Cell membrane</location>
        <topology evidence="2">Single-pass type II membrane protein</topology>
    </subcellularLocation>
</comment>
<dbReference type="PROSITE" id="PS51885">
    <property type="entry name" value="NEPRILYSIN"/>
    <property type="match status" value="1"/>
</dbReference>
<protein>
    <recommendedName>
        <fullName evidence="13">Peptidase M13 N-terminal domain-containing protein</fullName>
    </recommendedName>
</protein>
<evidence type="ECO:0000256" key="7">
    <source>
        <dbReference type="ARBA" id="ARBA00022833"/>
    </source>
</evidence>
<dbReference type="InterPro" id="IPR008753">
    <property type="entry name" value="Peptidase_M13_N"/>
</dbReference>
<dbReference type="GO" id="GO:0005886">
    <property type="term" value="C:plasma membrane"/>
    <property type="evidence" value="ECO:0007669"/>
    <property type="project" value="UniProtKB-SubCell"/>
</dbReference>
<evidence type="ECO:0000256" key="5">
    <source>
        <dbReference type="ARBA" id="ARBA00022723"/>
    </source>
</evidence>
<dbReference type="EMBL" id="GEZM01051400">
    <property type="protein sequence ID" value="JAV74970.1"/>
    <property type="molecule type" value="Transcribed_RNA"/>
</dbReference>
<evidence type="ECO:0000256" key="6">
    <source>
        <dbReference type="ARBA" id="ARBA00022801"/>
    </source>
</evidence>
<dbReference type="InterPro" id="IPR000718">
    <property type="entry name" value="Peptidase_M13"/>
</dbReference>
<feature type="transmembrane region" description="Helical" evidence="9">
    <location>
        <begin position="29"/>
        <end position="50"/>
    </location>
</feature>
<feature type="domain" description="Peptidase M13 N-terminal" evidence="11">
    <location>
        <begin position="80"/>
        <end position="448"/>
    </location>
</feature>
<evidence type="ECO:0000256" key="3">
    <source>
        <dbReference type="ARBA" id="ARBA00007357"/>
    </source>
</evidence>
<evidence type="ECO:0000259" key="11">
    <source>
        <dbReference type="Pfam" id="PF05649"/>
    </source>
</evidence>
<dbReference type="GO" id="GO:0046872">
    <property type="term" value="F:metal ion binding"/>
    <property type="evidence" value="ECO:0007669"/>
    <property type="project" value="UniProtKB-KW"/>
</dbReference>
<comment type="similarity">
    <text evidence="3">Belongs to the peptidase M13 family.</text>
</comment>
<dbReference type="SUPFAM" id="SSF55486">
    <property type="entry name" value="Metalloproteases ('zincins'), catalytic domain"/>
    <property type="match status" value="1"/>
</dbReference>
<dbReference type="GO" id="GO:0016485">
    <property type="term" value="P:protein processing"/>
    <property type="evidence" value="ECO:0007669"/>
    <property type="project" value="TreeGrafter"/>
</dbReference>
<dbReference type="Gene3D" id="3.40.390.10">
    <property type="entry name" value="Collagenase (Catalytic Domain)"/>
    <property type="match status" value="1"/>
</dbReference>
<dbReference type="Gene3D" id="1.10.1380.10">
    <property type="entry name" value="Neutral endopeptidase , domain2"/>
    <property type="match status" value="1"/>
</dbReference>
<keyword evidence="9" id="KW-0472">Membrane</keyword>
<evidence type="ECO:0000256" key="4">
    <source>
        <dbReference type="ARBA" id="ARBA00022670"/>
    </source>
</evidence>
<evidence type="ECO:0000256" key="8">
    <source>
        <dbReference type="ARBA" id="ARBA00023049"/>
    </source>
</evidence>
<dbReference type="CDD" id="cd08662">
    <property type="entry name" value="M13"/>
    <property type="match status" value="1"/>
</dbReference>
<dbReference type="PANTHER" id="PTHR11733">
    <property type="entry name" value="ZINC METALLOPROTEASE FAMILY M13 NEPRILYSIN-RELATED"/>
    <property type="match status" value="1"/>
</dbReference>
<evidence type="ECO:0000256" key="1">
    <source>
        <dbReference type="ARBA" id="ARBA00001947"/>
    </source>
</evidence>
<sequence>MELNRSSDFLTEIDDSAWIRRRTRLEKGLMVALILASAAILGFFINMVTFDVENERACHTPNCVVAAAHIVSHIDESVDPCDDFFRFACGKVLNVTPREHHPKRLLDYKIEKQLQNLLEEPIRQSDPAILNYEKRFYQACIEDKNGSKGLKTLKGIFQDLGGWPVVVGSSWDETKFNWLDWVPKFYKHGLNHMQILRYTIEFESENSNKRIIKILPPYQFLIERTREIQRRMLIEVATLFGAEEKTANSEMIEVMDLMWNIDKLKEEYINYSHPITQLPAREFQKIHTELDWLHYFNSLTKSENIIKMDEYFSFRHTDCVKAILGLVQRTPKRTIANYMFWCAVEDLLPVLTTDIIEMHNIQECLWSSSRKTRLEMCKRFIRQNFSPMSLYVAYAKKYLTSESKTQATDIFNRVKKEFKKLFEISTWMSEGNKINVTNSFNTMTEIIGLQHETLNVSMFDEFFNKLKSRDEFLKMYLNLNSVVNEVAYTVLPKDRWMHDFVYFNFITDVETIYIRSRNTIIIPAGMLQDWYYDEEKPMYVNFATIGKNIGATFANMVTGVHVFGDDAADWSEETKKGFEEVTSCIRHKNEVDLMAEYYDYKKLEVGQITGLKVAYNAYLEWLKENREEKPLKGIGYTSKQLFWISAVTDSCHEDDYGFTLFVYNEPIRQNINFAKDFECDGSSKMTSSNRCEIL</sequence>
<evidence type="ECO:0000256" key="2">
    <source>
        <dbReference type="ARBA" id="ARBA00004401"/>
    </source>
</evidence>
<dbReference type="EMBL" id="GEZM01051401">
    <property type="protein sequence ID" value="JAV74968.1"/>
    <property type="molecule type" value="Transcribed_RNA"/>
</dbReference>